<dbReference type="InterPro" id="IPR020568">
    <property type="entry name" value="Ribosomal_Su5_D2-typ_SF"/>
</dbReference>
<name>A0A1T4X137_9CLOT</name>
<dbReference type="PANTHER" id="PTHR10046">
    <property type="entry name" value="ATP DEPENDENT LON PROTEASE FAMILY MEMBER"/>
    <property type="match status" value="1"/>
</dbReference>
<dbReference type="GO" id="GO:0005524">
    <property type="term" value="F:ATP binding"/>
    <property type="evidence" value="ECO:0007669"/>
    <property type="project" value="InterPro"/>
</dbReference>
<feature type="active site" evidence="2">
    <location>
        <position position="690"/>
    </location>
</feature>
<dbReference type="InterPro" id="IPR046844">
    <property type="entry name" value="Lon-like_helical"/>
</dbReference>
<dbReference type="SUPFAM" id="SSF54211">
    <property type="entry name" value="Ribosomal protein S5 domain 2-like"/>
    <property type="match status" value="1"/>
</dbReference>
<dbReference type="Gene3D" id="3.30.230.10">
    <property type="match status" value="1"/>
</dbReference>
<dbReference type="STRING" id="1147123.SAMN05443428_10577"/>
<evidence type="ECO:0000313" key="4">
    <source>
        <dbReference type="EMBL" id="SKA83363.1"/>
    </source>
</evidence>
<proteinExistence type="inferred from homology"/>
<dbReference type="Proteomes" id="UP000190105">
    <property type="component" value="Unassembled WGS sequence"/>
</dbReference>
<feature type="active site" evidence="2">
    <location>
        <position position="647"/>
    </location>
</feature>
<dbReference type="InterPro" id="IPR046843">
    <property type="entry name" value="LonB_AAA-LID"/>
</dbReference>
<organism evidence="4 5">
    <name type="scientific">Caloramator quimbayensis</name>
    <dbReference type="NCBI Taxonomy" id="1147123"/>
    <lineage>
        <taxon>Bacteria</taxon>
        <taxon>Bacillati</taxon>
        <taxon>Bacillota</taxon>
        <taxon>Clostridia</taxon>
        <taxon>Eubacteriales</taxon>
        <taxon>Clostridiaceae</taxon>
        <taxon>Caloramator</taxon>
    </lineage>
</organism>
<dbReference type="InterPro" id="IPR014721">
    <property type="entry name" value="Ribsml_uS5_D2-typ_fold_subgr"/>
</dbReference>
<comment type="similarity">
    <text evidence="2">Belongs to the peptidase S16 family.</text>
</comment>
<dbReference type="InterPro" id="IPR027417">
    <property type="entry name" value="P-loop_NTPase"/>
</dbReference>
<dbReference type="GO" id="GO:0030163">
    <property type="term" value="P:protein catabolic process"/>
    <property type="evidence" value="ECO:0007669"/>
    <property type="project" value="InterPro"/>
</dbReference>
<dbReference type="RefSeq" id="WP_078695897.1">
    <property type="nucleotide sequence ID" value="NZ_FUYH01000005.1"/>
</dbReference>
<dbReference type="EMBL" id="FUYH01000005">
    <property type="protein sequence ID" value="SKA83363.1"/>
    <property type="molecule type" value="Genomic_DNA"/>
</dbReference>
<dbReference type="Pfam" id="PF20437">
    <property type="entry name" value="LonC_helical"/>
    <property type="match status" value="1"/>
</dbReference>
<gene>
    <name evidence="4" type="ORF">SAMN05443428_10577</name>
</gene>
<evidence type="ECO:0000313" key="5">
    <source>
        <dbReference type="Proteomes" id="UP000190105"/>
    </source>
</evidence>
<comment type="catalytic activity">
    <reaction evidence="2">
        <text>Hydrolysis of proteins in presence of ATP.</text>
        <dbReference type="EC" id="3.4.21.53"/>
    </reaction>
</comment>
<sequence>MKYKKLTSDDLKMDFSSLPIFESSKEITPFKEIIGQQRAVDAIEVGLLMNKKGYNIYVSGNNGCGKRSYVIKRIKEYAKKMPAPLDWCYVYNFKDNNIPLAIWLKSGTSVKFKDDVSNLIDSLFYEVPDFFSNEDYEKKRNDIIDIYQKEILKYVDKLYDIAKYKGFNVKSTGEGFAFIPLINGTDEMTERQYNELSEDEKNKINEDVSELKIIALEAIRKSKQLKKEMKDKLKKLDDDACIELIGSKIDDLIKEYGYNPKITDYLKDMQKDITENIDAFMDGDEANEKYDEEFYKRYYVNVIVSHDKNEGAPVIFEDEPEFHNLIGIIEYENKQGMMVTDFTMIKAGSLHKANGGFIVIDALKLLSSYKGWNALKNSLISNYISIENLKNQFDIIPLSTLEPENIPLDIKVILLGTPFIYYLLFNYDEEFRELFKIKADFEDEIKNNNGEILKFLGFISNYCDENNVLPISRDGIIEIIKYSSRIAESRNYLTASFDKIVDIIDLADSNAKLNSQKNITKINVGSAISSMEKRHGIIRDKLLNMYKEGKYIINLEGLKVGEINGLAVIDYGDFAFGKQNRITVTTFAGRNGIINIERETKMSGNIHSKGVLILSGYIGETFGQDIPISFNANICFEQMYGEIDGDSASSAELIALISSLSDIPIKQNIAVTGSVNQRGEIQPVGKVNEKIEGFYDICKIYGIKNCGVIIPYSNIDELVLKDAVIEAVDKEEFSIYAVKDIEECMEIMTDESLKSDDKVFELIKNRIKEKMIKYQNAFTADRQKKKSH</sequence>
<dbReference type="InterPro" id="IPR027065">
    <property type="entry name" value="Lon_Prtase"/>
</dbReference>
<dbReference type="PRINTS" id="PR00830">
    <property type="entry name" value="ENDOLAPTASE"/>
</dbReference>
<dbReference type="Gene3D" id="1.10.8.60">
    <property type="match status" value="1"/>
</dbReference>
<dbReference type="InterPro" id="IPR008269">
    <property type="entry name" value="Lon_proteolytic"/>
</dbReference>
<keyword evidence="2" id="KW-0720">Serine protease</keyword>
<dbReference type="Pfam" id="PF05362">
    <property type="entry name" value="Lon_C"/>
    <property type="match status" value="1"/>
</dbReference>
<reference evidence="5" key="1">
    <citation type="submission" date="2017-02" db="EMBL/GenBank/DDBJ databases">
        <authorList>
            <person name="Varghese N."/>
            <person name="Submissions S."/>
        </authorList>
    </citation>
    <scope>NUCLEOTIDE SEQUENCE [LARGE SCALE GENOMIC DNA]</scope>
    <source>
        <strain evidence="5">USBA 833</strain>
    </source>
</reference>
<protein>
    <recommendedName>
        <fullName evidence="2">endopeptidase La</fullName>
        <ecNumber evidence="2">3.4.21.53</ecNumber>
    </recommendedName>
</protein>
<dbReference type="Gene3D" id="3.40.50.300">
    <property type="entry name" value="P-loop containing nucleotide triphosphate hydrolases"/>
    <property type="match status" value="2"/>
</dbReference>
<dbReference type="InterPro" id="IPR041699">
    <property type="entry name" value="AAA_32"/>
</dbReference>
<dbReference type="Pfam" id="PF13654">
    <property type="entry name" value="AAA_32"/>
    <property type="match status" value="1"/>
</dbReference>
<keyword evidence="1 2" id="KW-0645">Protease</keyword>
<evidence type="ECO:0000256" key="1">
    <source>
        <dbReference type="ARBA" id="ARBA00022670"/>
    </source>
</evidence>
<dbReference type="OrthoDB" id="9758568at2"/>
<evidence type="ECO:0000259" key="3">
    <source>
        <dbReference type="PROSITE" id="PS51786"/>
    </source>
</evidence>
<accession>A0A1T4X137</accession>
<keyword evidence="2" id="KW-0378">Hydrolase</keyword>
<dbReference type="SUPFAM" id="SSF52540">
    <property type="entry name" value="P-loop containing nucleoside triphosphate hydrolases"/>
    <property type="match status" value="1"/>
</dbReference>
<dbReference type="GO" id="GO:0004176">
    <property type="term" value="F:ATP-dependent peptidase activity"/>
    <property type="evidence" value="ECO:0007669"/>
    <property type="project" value="UniProtKB-UniRule"/>
</dbReference>
<dbReference type="EC" id="3.4.21.53" evidence="2"/>
<dbReference type="GO" id="GO:0006508">
    <property type="term" value="P:proteolysis"/>
    <property type="evidence" value="ECO:0007669"/>
    <property type="project" value="UniProtKB-KW"/>
</dbReference>
<dbReference type="PROSITE" id="PS51786">
    <property type="entry name" value="LON_PROTEOLYTIC"/>
    <property type="match status" value="1"/>
</dbReference>
<dbReference type="Pfam" id="PF20436">
    <property type="entry name" value="LonB_AAA-LID"/>
    <property type="match status" value="1"/>
</dbReference>
<keyword evidence="5" id="KW-1185">Reference proteome</keyword>
<feature type="domain" description="Lon proteolytic" evidence="3">
    <location>
        <begin position="557"/>
        <end position="751"/>
    </location>
</feature>
<dbReference type="GO" id="GO:0004252">
    <property type="term" value="F:serine-type endopeptidase activity"/>
    <property type="evidence" value="ECO:0007669"/>
    <property type="project" value="UniProtKB-UniRule"/>
</dbReference>
<dbReference type="AlphaFoldDB" id="A0A1T4X137"/>
<evidence type="ECO:0000256" key="2">
    <source>
        <dbReference type="PROSITE-ProRule" id="PRU01122"/>
    </source>
</evidence>